<proteinExistence type="inferred from homology"/>
<keyword evidence="3 7" id="KW-1133">Transmembrane helix</keyword>
<evidence type="ECO:0000259" key="8">
    <source>
        <dbReference type="Pfam" id="PF20684"/>
    </source>
</evidence>
<dbReference type="PANTHER" id="PTHR33048">
    <property type="entry name" value="PTH11-LIKE INTEGRAL MEMBRANE PROTEIN (AFU_ORTHOLOGUE AFUA_5G11245)"/>
    <property type="match status" value="1"/>
</dbReference>
<dbReference type="OrthoDB" id="5417844at2759"/>
<keyword evidence="10" id="KW-1185">Reference proteome</keyword>
<dbReference type="InterPro" id="IPR049326">
    <property type="entry name" value="Rhodopsin_dom_fungi"/>
</dbReference>
<feature type="transmembrane region" description="Helical" evidence="7">
    <location>
        <begin position="133"/>
        <end position="154"/>
    </location>
</feature>
<dbReference type="eggNOG" id="ENOG502SNA9">
    <property type="taxonomic scope" value="Eukaryota"/>
</dbReference>
<name>A0A066XX36_COLSU</name>
<dbReference type="AlphaFoldDB" id="A0A066XX36"/>
<feature type="transmembrane region" description="Helical" evidence="7">
    <location>
        <begin position="222"/>
        <end position="240"/>
    </location>
</feature>
<feature type="region of interest" description="Disordered" evidence="6">
    <location>
        <begin position="320"/>
        <end position="350"/>
    </location>
</feature>
<dbReference type="Pfam" id="PF20684">
    <property type="entry name" value="Fung_rhodopsin"/>
    <property type="match status" value="1"/>
</dbReference>
<keyword evidence="4 7" id="KW-0472">Membrane</keyword>
<organism evidence="9 10">
    <name type="scientific">Colletotrichum sublineola</name>
    <name type="common">Sorghum anthracnose fungus</name>
    <dbReference type="NCBI Taxonomy" id="1173701"/>
    <lineage>
        <taxon>Eukaryota</taxon>
        <taxon>Fungi</taxon>
        <taxon>Dikarya</taxon>
        <taxon>Ascomycota</taxon>
        <taxon>Pezizomycotina</taxon>
        <taxon>Sordariomycetes</taxon>
        <taxon>Hypocreomycetidae</taxon>
        <taxon>Glomerellales</taxon>
        <taxon>Glomerellaceae</taxon>
        <taxon>Colletotrichum</taxon>
        <taxon>Colletotrichum graminicola species complex</taxon>
    </lineage>
</organism>
<dbReference type="PANTHER" id="PTHR33048:SF47">
    <property type="entry name" value="INTEGRAL MEMBRANE PROTEIN-RELATED"/>
    <property type="match status" value="1"/>
</dbReference>
<dbReference type="GO" id="GO:0016020">
    <property type="term" value="C:membrane"/>
    <property type="evidence" value="ECO:0007669"/>
    <property type="project" value="UniProtKB-SubCell"/>
</dbReference>
<comment type="caution">
    <text evidence="9">The sequence shown here is derived from an EMBL/GenBank/DDBJ whole genome shotgun (WGS) entry which is preliminary data.</text>
</comment>
<feature type="compositionally biased region" description="Polar residues" evidence="6">
    <location>
        <begin position="323"/>
        <end position="340"/>
    </location>
</feature>
<dbReference type="InterPro" id="IPR052337">
    <property type="entry name" value="SAT4-like"/>
</dbReference>
<keyword evidence="2 7" id="KW-0812">Transmembrane</keyword>
<dbReference type="OMA" id="CVKWSIL"/>
<accession>A0A066XX36</accession>
<reference evidence="10" key="1">
    <citation type="journal article" date="2014" name="Genome Announc.">
        <title>Draft genome sequence of Colletotrichum sublineola, a destructive pathogen of cultivated sorghum.</title>
        <authorList>
            <person name="Baroncelli R."/>
            <person name="Sanz-Martin J.M."/>
            <person name="Rech G.E."/>
            <person name="Sukno S.A."/>
            <person name="Thon M.R."/>
        </authorList>
    </citation>
    <scope>NUCLEOTIDE SEQUENCE [LARGE SCALE GENOMIC DNA]</scope>
    <source>
        <strain evidence="10">TX430BB</strain>
    </source>
</reference>
<feature type="transmembrane region" description="Helical" evidence="7">
    <location>
        <begin position="20"/>
        <end position="41"/>
    </location>
</feature>
<evidence type="ECO:0000256" key="4">
    <source>
        <dbReference type="ARBA" id="ARBA00023136"/>
    </source>
</evidence>
<evidence type="ECO:0000313" key="10">
    <source>
        <dbReference type="Proteomes" id="UP000027238"/>
    </source>
</evidence>
<gene>
    <name evidence="9" type="ORF">CSUB01_11536</name>
</gene>
<comment type="similarity">
    <text evidence="5">Belongs to the SAT4 family.</text>
</comment>
<evidence type="ECO:0000313" key="9">
    <source>
        <dbReference type="EMBL" id="KDN72234.1"/>
    </source>
</evidence>
<evidence type="ECO:0000256" key="7">
    <source>
        <dbReference type="SAM" id="Phobius"/>
    </source>
</evidence>
<evidence type="ECO:0000256" key="6">
    <source>
        <dbReference type="SAM" id="MobiDB-lite"/>
    </source>
</evidence>
<sequence length="436" mass="47894">MALPPPPDGLDLAESRVSQVTGVLASTWTLAAIAVSLRFFARRLRQSRIWPEDWIIVVSLIAAGVHVFITLGLMIPNGTGKHVWAAPPIATKAWAIGLFISELAYTITLTTVKFSTLLFYWRIFNTRTSIRPRIWIMFGIVSSWCIAVLLVSIFQCIPTNAFWDRYDPVNPMSPTEFTCGVDVNKFFNGNSIPNIITDALVVMLPIPYVLSLQMRKPQKFALLGVFLLGTFVTIISMVRLKTILAVDLKSPDITWNFCDTIIWTNVEANIAIVCACLPSLKPLLSLAIDGTMSSSKSKEDKSSDGSYMLSNGAKFGSRHGSNHLGSISHSHTTVQGQCPNHGNAYMDPAVSGRTTMQGNYPDLGSSYLGSKAASQITVKGGRSGIEQDDERPFTRLSDVGSNSSSIEDGRYKREAEVKPVIIINKDFEVKSIIQKP</sequence>
<evidence type="ECO:0000256" key="2">
    <source>
        <dbReference type="ARBA" id="ARBA00022692"/>
    </source>
</evidence>
<feature type="domain" description="Rhodopsin" evidence="8">
    <location>
        <begin position="37"/>
        <end position="285"/>
    </location>
</feature>
<evidence type="ECO:0000256" key="1">
    <source>
        <dbReference type="ARBA" id="ARBA00004141"/>
    </source>
</evidence>
<dbReference type="HOGENOM" id="CLU_628521_0_0_1"/>
<feature type="transmembrane region" description="Helical" evidence="7">
    <location>
        <begin position="53"/>
        <end position="75"/>
    </location>
</feature>
<evidence type="ECO:0000256" key="5">
    <source>
        <dbReference type="ARBA" id="ARBA00038359"/>
    </source>
</evidence>
<feature type="transmembrane region" description="Helical" evidence="7">
    <location>
        <begin position="192"/>
        <end position="210"/>
    </location>
</feature>
<feature type="transmembrane region" description="Helical" evidence="7">
    <location>
        <begin position="95"/>
        <end position="121"/>
    </location>
</feature>
<evidence type="ECO:0000256" key="3">
    <source>
        <dbReference type="ARBA" id="ARBA00022989"/>
    </source>
</evidence>
<comment type="subcellular location">
    <subcellularLocation>
        <location evidence="1">Membrane</location>
        <topology evidence="1">Multi-pass membrane protein</topology>
    </subcellularLocation>
</comment>
<dbReference type="EMBL" id="JMSE01000016">
    <property type="protein sequence ID" value="KDN72234.1"/>
    <property type="molecule type" value="Genomic_DNA"/>
</dbReference>
<feature type="region of interest" description="Disordered" evidence="6">
    <location>
        <begin position="380"/>
        <end position="407"/>
    </location>
</feature>
<dbReference type="STRING" id="1173701.A0A066XX36"/>
<protein>
    <recommendedName>
        <fullName evidence="8">Rhodopsin domain-containing protein</fullName>
    </recommendedName>
</protein>
<dbReference type="Proteomes" id="UP000027238">
    <property type="component" value="Unassembled WGS sequence"/>
</dbReference>